<accession>A0A6A6EKP4</accession>
<evidence type="ECO:0000313" key="1">
    <source>
        <dbReference type="EMBL" id="KAF2191299.1"/>
    </source>
</evidence>
<dbReference type="OrthoDB" id="5382429at2759"/>
<gene>
    <name evidence="1" type="ORF">K469DRAFT_808477</name>
</gene>
<dbReference type="Proteomes" id="UP000800200">
    <property type="component" value="Unassembled WGS sequence"/>
</dbReference>
<dbReference type="AlphaFoldDB" id="A0A6A6EKP4"/>
<reference evidence="1" key="1">
    <citation type="journal article" date="2020" name="Stud. Mycol.">
        <title>101 Dothideomycetes genomes: a test case for predicting lifestyles and emergence of pathogens.</title>
        <authorList>
            <person name="Haridas S."/>
            <person name="Albert R."/>
            <person name="Binder M."/>
            <person name="Bloem J."/>
            <person name="Labutti K."/>
            <person name="Salamov A."/>
            <person name="Andreopoulos B."/>
            <person name="Baker S."/>
            <person name="Barry K."/>
            <person name="Bills G."/>
            <person name="Bluhm B."/>
            <person name="Cannon C."/>
            <person name="Castanera R."/>
            <person name="Culley D."/>
            <person name="Daum C."/>
            <person name="Ezra D."/>
            <person name="Gonzalez J."/>
            <person name="Henrissat B."/>
            <person name="Kuo A."/>
            <person name="Liang C."/>
            <person name="Lipzen A."/>
            <person name="Lutzoni F."/>
            <person name="Magnuson J."/>
            <person name="Mondo S."/>
            <person name="Nolan M."/>
            <person name="Ohm R."/>
            <person name="Pangilinan J."/>
            <person name="Park H.-J."/>
            <person name="Ramirez L."/>
            <person name="Alfaro M."/>
            <person name="Sun H."/>
            <person name="Tritt A."/>
            <person name="Yoshinaga Y."/>
            <person name="Zwiers L.-H."/>
            <person name="Turgeon B."/>
            <person name="Goodwin S."/>
            <person name="Spatafora J."/>
            <person name="Crous P."/>
            <person name="Grigoriev I."/>
        </authorList>
    </citation>
    <scope>NUCLEOTIDE SEQUENCE</scope>
    <source>
        <strain evidence="1">CBS 207.26</strain>
    </source>
</reference>
<name>A0A6A6EKP4_9PEZI</name>
<dbReference type="EMBL" id="ML994617">
    <property type="protein sequence ID" value="KAF2191299.1"/>
    <property type="molecule type" value="Genomic_DNA"/>
</dbReference>
<proteinExistence type="predicted"/>
<evidence type="ECO:0000313" key="2">
    <source>
        <dbReference type="Proteomes" id="UP000800200"/>
    </source>
</evidence>
<organism evidence="1 2">
    <name type="scientific">Zopfia rhizophila CBS 207.26</name>
    <dbReference type="NCBI Taxonomy" id="1314779"/>
    <lineage>
        <taxon>Eukaryota</taxon>
        <taxon>Fungi</taxon>
        <taxon>Dikarya</taxon>
        <taxon>Ascomycota</taxon>
        <taxon>Pezizomycotina</taxon>
        <taxon>Dothideomycetes</taxon>
        <taxon>Dothideomycetes incertae sedis</taxon>
        <taxon>Zopfiaceae</taxon>
        <taxon>Zopfia</taxon>
    </lineage>
</organism>
<dbReference type="PANTHER" id="PTHR10039">
    <property type="entry name" value="AMELOGENIN"/>
    <property type="match status" value="1"/>
</dbReference>
<keyword evidence="2" id="KW-1185">Reference proteome</keyword>
<protein>
    <recommendedName>
        <fullName evidence="3">NACHT domain-containing protein</fullName>
    </recommendedName>
</protein>
<sequence length="375" mass="44022">MELGGVKILLISRPLAEIKDLLNGLLCIEHDRERKECLASLCFNNMRYNKISREHRGSFKWIWKPGSGKSTLIKYFGDHLAEREPAAKLAIVVKSHYNMLRLIVYERRLYLIINVVDESEKNDRRDVLKLLFELCSKTKYCIAKVFVVSRLVNELDLYEIKRDISSFARSFLDGLNLTHVFAQATEYVVENAQGVFLWLEDFYTLMFKKMNWDKQYPTDAIKIFRFVLFGRHSLMVDELLYALVIPDTQFTPLYDLFQRRIPSERRIIYYGGNRTVQVMHQMVREFFLDPEGHVANSKFRMSAKDAHVCISMTCIRYLMFCAANTSLAEILLDIKSWTSEHFEVYAQYLDKRPLANYALCYLKHHIDGGQQDENV</sequence>
<evidence type="ECO:0008006" key="3">
    <source>
        <dbReference type="Google" id="ProtNLM"/>
    </source>
</evidence>